<dbReference type="RefSeq" id="WP_030534192.1">
    <property type="nucleotide sequence ID" value="NZ_JOIJ01000025.1"/>
</dbReference>
<sequence>MSSEYQYRVKRDGDSYLGDAEPPVDTLEGALGRALSLLLGHARTPTAAVLAIAPADQSALARVDLHCIQPGLVLPVGVGGLTDSVRALLAGGFDGWRVPELPAEPEPLSNRDEQLPLKVRNVLARHHFQWVEEVALVPDRAFQAMRNMGELSLQRLRAAIPAHTPRRDPAGQPLDDESGTVVALSRGRGDAPAEVHRESLVEMITIRGSSNVEAFAAASRWLADHPDQTLFGVDYDYTPYELSDGDPDTHPYVLRLTVG</sequence>
<protein>
    <submittedName>
        <fullName evidence="1">Uncharacterized protein</fullName>
    </submittedName>
</protein>
<dbReference type="EMBL" id="VLJV01000002">
    <property type="protein sequence ID" value="TWH15959.1"/>
    <property type="molecule type" value="Genomic_DNA"/>
</dbReference>
<organism evidence="1 2">
    <name type="scientific">Prauserella rugosa</name>
    <dbReference type="NCBI Taxonomy" id="43354"/>
    <lineage>
        <taxon>Bacteria</taxon>
        <taxon>Bacillati</taxon>
        <taxon>Actinomycetota</taxon>
        <taxon>Actinomycetes</taxon>
        <taxon>Pseudonocardiales</taxon>
        <taxon>Pseudonocardiaceae</taxon>
        <taxon>Prauserella</taxon>
    </lineage>
</organism>
<evidence type="ECO:0000313" key="1">
    <source>
        <dbReference type="EMBL" id="TWH15959.1"/>
    </source>
</evidence>
<accession>A0A660C8I7</accession>
<comment type="caution">
    <text evidence="1">The sequence shown here is derived from an EMBL/GenBank/DDBJ whole genome shotgun (WGS) entry which is preliminary data.</text>
</comment>
<keyword evidence="2" id="KW-1185">Reference proteome</keyword>
<dbReference type="AlphaFoldDB" id="A0A660C8I7"/>
<dbReference type="OrthoDB" id="10014069at2"/>
<reference evidence="1 2" key="1">
    <citation type="submission" date="2019-07" db="EMBL/GenBank/DDBJ databases">
        <title>R&amp;d 2014.</title>
        <authorList>
            <person name="Klenk H.-P."/>
        </authorList>
    </citation>
    <scope>NUCLEOTIDE SEQUENCE [LARGE SCALE GENOMIC DNA]</scope>
    <source>
        <strain evidence="1 2">DSM 43194</strain>
    </source>
</reference>
<name>A0A660C8I7_9PSEU</name>
<dbReference type="Proteomes" id="UP000317303">
    <property type="component" value="Unassembled WGS sequence"/>
</dbReference>
<evidence type="ECO:0000313" key="2">
    <source>
        <dbReference type="Proteomes" id="UP000317303"/>
    </source>
</evidence>
<proteinExistence type="predicted"/>
<gene>
    <name evidence="1" type="ORF">JD82_04947</name>
</gene>